<evidence type="ECO:0000256" key="1">
    <source>
        <dbReference type="ARBA" id="ARBA00007406"/>
    </source>
</evidence>
<feature type="binding site" evidence="4">
    <location>
        <position position="186"/>
    </location>
    <ligand>
        <name>D-glyceraldehyde 3-phosphate</name>
        <dbReference type="ChEBI" id="CHEBI:59776"/>
    </ligand>
</feature>
<dbReference type="Proteomes" id="UP000176568">
    <property type="component" value="Unassembled WGS sequence"/>
</dbReference>
<dbReference type="GO" id="GO:0051287">
    <property type="term" value="F:NAD binding"/>
    <property type="evidence" value="ECO:0007669"/>
    <property type="project" value="InterPro"/>
</dbReference>
<dbReference type="PANTHER" id="PTHR43148">
    <property type="entry name" value="GLYCERALDEHYDE-3-PHOSPHATE DEHYDROGENASE 2"/>
    <property type="match status" value="1"/>
</dbReference>
<comment type="similarity">
    <text evidence="1 7">Belongs to the glyceraldehyde-3-phosphate dehydrogenase family.</text>
</comment>
<dbReference type="CDD" id="cd18126">
    <property type="entry name" value="GAPDH_I_C"/>
    <property type="match status" value="1"/>
</dbReference>
<accession>A0A1F4Y249</accession>
<proteinExistence type="inferred from homology"/>
<dbReference type="Pfam" id="PF00044">
    <property type="entry name" value="Gp_dh_N"/>
    <property type="match status" value="1"/>
</dbReference>
<keyword evidence="2" id="KW-0560">Oxidoreductase</keyword>
<evidence type="ECO:0000256" key="2">
    <source>
        <dbReference type="ARBA" id="ARBA00023002"/>
    </source>
</evidence>
<feature type="binding site" evidence="4">
    <location>
        <position position="243"/>
    </location>
    <ligand>
        <name>D-glyceraldehyde 3-phosphate</name>
        <dbReference type="ChEBI" id="CHEBI:59776"/>
    </ligand>
</feature>
<name>A0A1F4Y249_9BACT</name>
<dbReference type="Pfam" id="PF02800">
    <property type="entry name" value="Gp_dh_C"/>
    <property type="match status" value="1"/>
</dbReference>
<feature type="binding site" evidence="4">
    <location>
        <begin position="220"/>
        <end position="221"/>
    </location>
    <ligand>
        <name>D-glyceraldehyde 3-phosphate</name>
        <dbReference type="ChEBI" id="CHEBI:59776"/>
    </ligand>
</feature>
<protein>
    <submittedName>
        <fullName evidence="9">Type I glyceraldehyde-3-phosphate dehydrogenase</fullName>
    </submittedName>
</protein>
<feature type="domain" description="Glyceraldehyde 3-phosphate dehydrogenase NAD(P) binding" evidence="8">
    <location>
        <begin position="3"/>
        <end position="156"/>
    </location>
</feature>
<evidence type="ECO:0000256" key="6">
    <source>
        <dbReference type="PIRSR" id="PIRSR000149-4"/>
    </source>
</evidence>
<dbReference type="AlphaFoldDB" id="A0A1F4Y249"/>
<feature type="binding site" evidence="5">
    <location>
        <position position="120"/>
    </location>
    <ligand>
        <name>NAD(+)</name>
        <dbReference type="ChEBI" id="CHEBI:57540"/>
    </ligand>
</feature>
<evidence type="ECO:0000256" key="4">
    <source>
        <dbReference type="PIRSR" id="PIRSR000149-2"/>
    </source>
</evidence>
<dbReference type="CDD" id="cd05214">
    <property type="entry name" value="GAPDH_I_N"/>
    <property type="match status" value="1"/>
</dbReference>
<evidence type="ECO:0000313" key="10">
    <source>
        <dbReference type="Proteomes" id="UP000176568"/>
    </source>
</evidence>
<reference evidence="9 10" key="1">
    <citation type="journal article" date="2016" name="Nat. Commun.">
        <title>Thousands of microbial genomes shed light on interconnected biogeochemical processes in an aquifer system.</title>
        <authorList>
            <person name="Anantharaman K."/>
            <person name="Brown C.T."/>
            <person name="Hug L.A."/>
            <person name="Sharon I."/>
            <person name="Castelle C.J."/>
            <person name="Probst A.J."/>
            <person name="Thomas B.C."/>
            <person name="Singh A."/>
            <person name="Wilkins M.J."/>
            <person name="Karaoz U."/>
            <person name="Brodie E.L."/>
            <person name="Williams K.H."/>
            <person name="Hubbard S.S."/>
            <person name="Banfield J.F."/>
        </authorList>
    </citation>
    <scope>NUCLEOTIDE SEQUENCE [LARGE SCALE GENOMIC DNA]</scope>
</reference>
<comment type="caution">
    <text evidence="9">The sequence shown here is derived from an EMBL/GenBank/DDBJ whole genome shotgun (WGS) entry which is preliminary data.</text>
</comment>
<feature type="binding site" evidence="5">
    <location>
        <position position="34"/>
    </location>
    <ligand>
        <name>NAD(+)</name>
        <dbReference type="ChEBI" id="CHEBI:57540"/>
    </ligand>
</feature>
<evidence type="ECO:0000256" key="3">
    <source>
        <dbReference type="PIRSR" id="PIRSR000149-1"/>
    </source>
</evidence>
<dbReference type="InterPro" id="IPR020829">
    <property type="entry name" value="GlycerAld_3-P_DH_cat"/>
</dbReference>
<dbReference type="Gene3D" id="3.40.50.720">
    <property type="entry name" value="NAD(P)-binding Rossmann-like Domain"/>
    <property type="match status" value="1"/>
</dbReference>
<feature type="binding site" evidence="5">
    <location>
        <begin position="12"/>
        <end position="13"/>
    </location>
    <ligand>
        <name>NAD(+)</name>
        <dbReference type="ChEBI" id="CHEBI:57540"/>
    </ligand>
</feature>
<dbReference type="InterPro" id="IPR020828">
    <property type="entry name" value="GlycerAld_3-P_DH_NAD(P)-bd"/>
</dbReference>
<feature type="binding site" evidence="4">
    <location>
        <begin position="155"/>
        <end position="157"/>
    </location>
    <ligand>
        <name>D-glyceraldehyde 3-phosphate</name>
        <dbReference type="ChEBI" id="CHEBI:59776"/>
    </ligand>
</feature>
<evidence type="ECO:0000256" key="7">
    <source>
        <dbReference type="RuleBase" id="RU000397"/>
    </source>
</evidence>
<dbReference type="SMART" id="SM00846">
    <property type="entry name" value="Gp_dh_N"/>
    <property type="match status" value="1"/>
</dbReference>
<feature type="site" description="Activates thiol group during catalysis" evidence="6">
    <location>
        <position position="183"/>
    </location>
</feature>
<dbReference type="PRINTS" id="PR00078">
    <property type="entry name" value="G3PDHDRGNASE"/>
</dbReference>
<dbReference type="STRING" id="1797247.A2419_02310"/>
<dbReference type="GO" id="GO:0016620">
    <property type="term" value="F:oxidoreductase activity, acting on the aldehyde or oxo group of donors, NAD or NADP as acceptor"/>
    <property type="evidence" value="ECO:0007669"/>
    <property type="project" value="InterPro"/>
</dbReference>
<gene>
    <name evidence="9" type="ORF">A2419_02310</name>
</gene>
<evidence type="ECO:0000313" key="9">
    <source>
        <dbReference type="EMBL" id="OGC87866.1"/>
    </source>
</evidence>
<dbReference type="Gene3D" id="3.30.360.10">
    <property type="entry name" value="Dihydrodipicolinate Reductase, domain 2"/>
    <property type="match status" value="1"/>
</dbReference>
<dbReference type="SUPFAM" id="SSF55347">
    <property type="entry name" value="Glyceraldehyde-3-phosphate dehydrogenase-like, C-terminal domain"/>
    <property type="match status" value="1"/>
</dbReference>
<dbReference type="InterPro" id="IPR020831">
    <property type="entry name" value="GlycerAld/Erythrose_P_DH"/>
</dbReference>
<dbReference type="SUPFAM" id="SSF51735">
    <property type="entry name" value="NAD(P)-binding Rossmann-fold domains"/>
    <property type="match status" value="1"/>
</dbReference>
<organism evidence="9 10">
    <name type="scientific">Candidatus Adlerbacteria bacterium RIFOXYC1_FULL_48_26</name>
    <dbReference type="NCBI Taxonomy" id="1797247"/>
    <lineage>
        <taxon>Bacteria</taxon>
        <taxon>Candidatus Adleribacteriota</taxon>
    </lineage>
</organism>
<dbReference type="EMBL" id="MEXB01000017">
    <property type="protein sequence ID" value="OGC87866.1"/>
    <property type="molecule type" value="Genomic_DNA"/>
</dbReference>
<dbReference type="PIRSF" id="PIRSF000149">
    <property type="entry name" value="GAP_DH"/>
    <property type="match status" value="1"/>
</dbReference>
<evidence type="ECO:0000256" key="5">
    <source>
        <dbReference type="PIRSR" id="PIRSR000149-3"/>
    </source>
</evidence>
<dbReference type="FunFam" id="3.30.360.10:FF:000002">
    <property type="entry name" value="Glyceraldehyde-3-phosphate dehydrogenase"/>
    <property type="match status" value="1"/>
</dbReference>
<keyword evidence="5" id="KW-0547">Nucleotide-binding</keyword>
<evidence type="ECO:0000259" key="8">
    <source>
        <dbReference type="SMART" id="SM00846"/>
    </source>
</evidence>
<dbReference type="InterPro" id="IPR036291">
    <property type="entry name" value="NAD(P)-bd_dom_sf"/>
</dbReference>
<keyword evidence="5" id="KW-0520">NAD</keyword>
<feature type="active site" description="Nucleophile" evidence="3">
    <location>
        <position position="156"/>
    </location>
</feature>
<feature type="binding site" evidence="5">
    <location>
        <position position="326"/>
    </location>
    <ligand>
        <name>NAD(+)</name>
        <dbReference type="ChEBI" id="CHEBI:57540"/>
    </ligand>
</feature>
<sequence>MATKIAINGFGRIGRAFMRVAHERPEFEIVAINDLGDAENLGYLLKYDSVYGRAPFSVEAGEHSLIVDGKQIPVYAEADPAKLPWGKLGIDIVVESTGFFTSFEKAKVHLSAGAKRVVITAPVKDEAPEGIAGATILVGINDDKFEGAMITSNASCTTNAASPLIQILEEGLGIEKAVLSTTHGYTASQSLVDGPAKKAKFKEDFREGRAGAHNIVPSSTGAAVAVTKAVPALAGKFDGISLRVPIIAGSIADVTFISKRPTSAQEVNDLLKKAAADERWKPVFSVTDEPLVSSDIVGSAFASIADLSLTRVIDGNLVKVMAWYDNEMGYTHALVEHVARLAKHI</sequence>
<dbReference type="FunFam" id="3.40.50.720:FF:000001">
    <property type="entry name" value="Glyceraldehyde-3-phosphate dehydrogenase"/>
    <property type="match status" value="1"/>
</dbReference>